<dbReference type="HOGENOM" id="CLU_191627_0_0_6"/>
<evidence type="ECO:0000313" key="2">
    <source>
        <dbReference type="Proteomes" id="UP000007841"/>
    </source>
</evidence>
<sequence>MVDECFSQRQKKWACVQFIAEVSLIANCKPADLKLALSLIADLANSENKEPEKEVFYKAE</sequence>
<reference evidence="1 2" key="1">
    <citation type="journal article" date="2012" name="J. Bacteriol.">
        <title>Complete genome sequence of Klebsiella pneumoniae subsp. pneumoniae HS11286, a multidrug-resistant strain isolated from human sputum.</title>
        <authorList>
            <person name="Liu P."/>
            <person name="Li P."/>
            <person name="Jiang X."/>
            <person name="Bi D."/>
            <person name="Xie Y."/>
            <person name="Tai C."/>
            <person name="Deng Z."/>
            <person name="Rajakumar K."/>
            <person name="Ou H.Y."/>
        </authorList>
    </citation>
    <scope>NUCLEOTIDE SEQUENCE [LARGE SCALE GENOMIC DNA]</scope>
    <source>
        <strain evidence="1 2">HS11286</strain>
    </source>
</reference>
<keyword evidence="2" id="KW-1185">Reference proteome</keyword>
<accession>A0A0H3GRX6</accession>
<dbReference type="RefSeq" id="WP_014343387.1">
    <property type="nucleotide sequence ID" value="NC_016845.1"/>
</dbReference>
<proteinExistence type="predicted"/>
<dbReference type="KEGG" id="kpm:KPHS_40120"/>
<organism evidence="1 2">
    <name type="scientific">Klebsiella pneumoniae subsp. pneumoniae (strain HS11286)</name>
    <dbReference type="NCBI Taxonomy" id="1125630"/>
    <lineage>
        <taxon>Bacteria</taxon>
        <taxon>Pseudomonadati</taxon>
        <taxon>Pseudomonadota</taxon>
        <taxon>Gammaproteobacteria</taxon>
        <taxon>Enterobacterales</taxon>
        <taxon>Enterobacteriaceae</taxon>
        <taxon>Klebsiella/Raoultella group</taxon>
        <taxon>Klebsiella</taxon>
        <taxon>Klebsiella pneumoniae complex</taxon>
    </lineage>
</organism>
<dbReference type="EMBL" id="CP003200">
    <property type="protein sequence ID" value="AEW62710.1"/>
    <property type="molecule type" value="Genomic_DNA"/>
</dbReference>
<dbReference type="RefSeq" id="YP_005228312.1">
    <property type="nucleotide sequence ID" value="NC_016845.1"/>
</dbReference>
<dbReference type="PATRIC" id="fig|1125630.4.peg.3917"/>
<protein>
    <submittedName>
        <fullName evidence="1">TumA</fullName>
    </submittedName>
</protein>
<dbReference type="AlphaFoldDB" id="A0A0H3GRX6"/>
<name>A0A0H3GRX6_KLEPH</name>
<evidence type="ECO:0000313" key="1">
    <source>
        <dbReference type="EMBL" id="AEW62710.1"/>
    </source>
</evidence>
<gene>
    <name evidence="1" type="ordered locus">KPHS_40120</name>
</gene>
<dbReference type="GeneID" id="11849055"/>
<dbReference type="Proteomes" id="UP000007841">
    <property type="component" value="Chromosome"/>
</dbReference>